<feature type="transmembrane region" description="Helical" evidence="1">
    <location>
        <begin position="129"/>
        <end position="153"/>
    </location>
</feature>
<feature type="transmembrane region" description="Helical" evidence="1">
    <location>
        <begin position="89"/>
        <end position="109"/>
    </location>
</feature>
<evidence type="ECO:0000256" key="1">
    <source>
        <dbReference type="SAM" id="Phobius"/>
    </source>
</evidence>
<dbReference type="AlphaFoldDB" id="A0A5U2F9I4"/>
<evidence type="ECO:0000313" key="2">
    <source>
        <dbReference type="EMBL" id="EBP0013555.1"/>
    </source>
</evidence>
<accession>A0A5U2F9I4</accession>
<keyword evidence="1" id="KW-1133">Transmembrane helix</keyword>
<sequence>MISNDIILNASSFMLLLLLLLLLWGGCFFIFVYRNLGGTKVGKDSLLYFNYMFFKRDILSNSALIFLALGYVAAAIAEYRREFDNLSLISNLFGGMSFFLFALYGKYFYHGLIDDKKPFFFIKVFLTKLDLSFGAIFLWLSRLAYITWLIIFISH</sequence>
<feature type="transmembrane region" description="Helical" evidence="1">
    <location>
        <begin position="6"/>
        <end position="33"/>
    </location>
</feature>
<gene>
    <name evidence="2" type="ORF">HX37_22855</name>
</gene>
<comment type="caution">
    <text evidence="2">The sequence shown here is derived from an EMBL/GenBank/DDBJ whole genome shotgun (WGS) entry which is preliminary data.</text>
</comment>
<dbReference type="EMBL" id="AAGKHU010000125">
    <property type="protein sequence ID" value="EBP0013555.1"/>
    <property type="molecule type" value="Genomic_DNA"/>
</dbReference>
<protein>
    <submittedName>
        <fullName evidence="2">Uncharacterized protein</fullName>
    </submittedName>
</protein>
<name>A0A5U2F9I4_SALER</name>
<organism evidence="2">
    <name type="scientific">Salmonella enterica</name>
    <name type="common">Salmonella choleraesuis</name>
    <dbReference type="NCBI Taxonomy" id="28901"/>
    <lineage>
        <taxon>Bacteria</taxon>
        <taxon>Pseudomonadati</taxon>
        <taxon>Pseudomonadota</taxon>
        <taxon>Gammaproteobacteria</taxon>
        <taxon>Enterobacterales</taxon>
        <taxon>Enterobacteriaceae</taxon>
        <taxon>Salmonella</taxon>
    </lineage>
</organism>
<keyword evidence="1" id="KW-0472">Membrane</keyword>
<feature type="transmembrane region" description="Helical" evidence="1">
    <location>
        <begin position="58"/>
        <end position="77"/>
    </location>
</feature>
<keyword evidence="1" id="KW-0812">Transmembrane</keyword>
<reference evidence="2" key="1">
    <citation type="submission" date="2018-07" db="EMBL/GenBank/DDBJ databases">
        <authorList>
            <consortium name="GenomeTrakr network: Whole genome sequencing for foodborne pathogen traceback"/>
        </authorList>
    </citation>
    <scope>NUCLEOTIDE SEQUENCE</scope>
    <source>
        <strain evidence="2">CFSAN018538</strain>
    </source>
</reference>
<proteinExistence type="predicted"/>